<protein>
    <submittedName>
        <fullName evidence="1">Uncharacterized protein</fullName>
    </submittedName>
</protein>
<proteinExistence type="predicted"/>
<dbReference type="KEGG" id="apuu:APUU_10887A"/>
<keyword evidence="2" id="KW-1185">Reference proteome</keyword>
<reference evidence="1" key="2">
    <citation type="submission" date="2021-02" db="EMBL/GenBank/DDBJ databases">
        <title>Aspergillus puulaauensis MK2 genome sequence.</title>
        <authorList>
            <person name="Futagami T."/>
            <person name="Mori K."/>
            <person name="Kadooka C."/>
            <person name="Tanaka T."/>
        </authorList>
    </citation>
    <scope>NUCLEOTIDE SEQUENCE</scope>
    <source>
        <strain evidence="1">MK2</strain>
    </source>
</reference>
<sequence>MVTRHPCNTPIAEQVFERWLFREPVWVNVRQLTWSQRFSGVSSGFMKGTAISGRNLNLAVWILFCNINGPRPATIAAVQNSSQASDRREDKPVIKNPDEDQVLKIQPLRFILLIISDGT</sequence>
<dbReference type="EMBL" id="AP024443">
    <property type="protein sequence ID" value="BCS18059.1"/>
    <property type="molecule type" value="Genomic_DNA"/>
</dbReference>
<dbReference type="RefSeq" id="XP_041550253.1">
    <property type="nucleotide sequence ID" value="XM_041705784.1"/>
</dbReference>
<dbReference type="Proteomes" id="UP000654913">
    <property type="component" value="Chromosome 1"/>
</dbReference>
<dbReference type="GeneID" id="64968064"/>
<accession>A0A7R7XC77</accession>
<evidence type="ECO:0000313" key="1">
    <source>
        <dbReference type="EMBL" id="BCS18059.1"/>
    </source>
</evidence>
<gene>
    <name evidence="1" type="ORF">APUU_10887A</name>
</gene>
<dbReference type="AlphaFoldDB" id="A0A7R7XC77"/>
<reference evidence="1" key="1">
    <citation type="submission" date="2021-01" db="EMBL/GenBank/DDBJ databases">
        <authorList>
            <consortium name="Aspergillus puulaauensis MK2 genome sequencing consortium"/>
            <person name="Kazuki M."/>
            <person name="Futagami T."/>
        </authorList>
    </citation>
    <scope>NUCLEOTIDE SEQUENCE</scope>
    <source>
        <strain evidence="1">MK2</strain>
    </source>
</reference>
<evidence type="ECO:0000313" key="2">
    <source>
        <dbReference type="Proteomes" id="UP000654913"/>
    </source>
</evidence>
<name>A0A7R7XC77_9EURO</name>
<organism evidence="1 2">
    <name type="scientific">Aspergillus puulaauensis</name>
    <dbReference type="NCBI Taxonomy" id="1220207"/>
    <lineage>
        <taxon>Eukaryota</taxon>
        <taxon>Fungi</taxon>
        <taxon>Dikarya</taxon>
        <taxon>Ascomycota</taxon>
        <taxon>Pezizomycotina</taxon>
        <taxon>Eurotiomycetes</taxon>
        <taxon>Eurotiomycetidae</taxon>
        <taxon>Eurotiales</taxon>
        <taxon>Aspergillaceae</taxon>
        <taxon>Aspergillus</taxon>
    </lineage>
</organism>